<keyword evidence="2" id="KW-0521">NADP</keyword>
<evidence type="ECO:0000259" key="6">
    <source>
        <dbReference type="SMART" id="SM00822"/>
    </source>
</evidence>
<dbReference type="Gene3D" id="3.40.50.720">
    <property type="entry name" value="NAD(P)-binding Rossmann-like Domain"/>
    <property type="match status" value="1"/>
</dbReference>
<evidence type="ECO:0000256" key="1">
    <source>
        <dbReference type="ARBA" id="ARBA00006484"/>
    </source>
</evidence>
<dbReference type="AlphaFoldDB" id="A0A8S8ZNJ4"/>
<evidence type="ECO:0000256" key="4">
    <source>
        <dbReference type="RuleBase" id="RU000363"/>
    </source>
</evidence>
<feature type="domain" description="Ketoreductase" evidence="6">
    <location>
        <begin position="41"/>
        <end position="220"/>
    </location>
</feature>
<dbReference type="OMA" id="PRLHNEI"/>
<accession>A0A8S8ZNJ4</accession>
<evidence type="ECO:0000256" key="2">
    <source>
        <dbReference type="ARBA" id="ARBA00022857"/>
    </source>
</evidence>
<evidence type="ECO:0000313" key="7">
    <source>
        <dbReference type="EMBL" id="KAA8630496.1"/>
    </source>
</evidence>
<dbReference type="VEuPathDB" id="FungiDB:SMAC_07442"/>
<dbReference type="Proteomes" id="UP000433876">
    <property type="component" value="Unassembled WGS sequence"/>
</dbReference>
<gene>
    <name evidence="7" type="ORF">SMACR_07442</name>
</gene>
<organism evidence="7 8">
    <name type="scientific">Sordaria macrospora</name>
    <dbReference type="NCBI Taxonomy" id="5147"/>
    <lineage>
        <taxon>Eukaryota</taxon>
        <taxon>Fungi</taxon>
        <taxon>Dikarya</taxon>
        <taxon>Ascomycota</taxon>
        <taxon>Pezizomycotina</taxon>
        <taxon>Sordariomycetes</taxon>
        <taxon>Sordariomycetidae</taxon>
        <taxon>Sordariales</taxon>
        <taxon>Sordariaceae</taxon>
        <taxon>Sordaria</taxon>
    </lineage>
</organism>
<protein>
    <recommendedName>
        <fullName evidence="6">Ketoreductase domain-containing protein</fullName>
    </recommendedName>
</protein>
<evidence type="ECO:0000256" key="5">
    <source>
        <dbReference type="SAM" id="MobiDB-lite"/>
    </source>
</evidence>
<comment type="caution">
    <text evidence="7">The sequence shown here is derived from an EMBL/GenBank/DDBJ whole genome shotgun (WGS) entry which is preliminary data.</text>
</comment>
<dbReference type="PROSITE" id="PS00061">
    <property type="entry name" value="ADH_SHORT"/>
    <property type="match status" value="1"/>
</dbReference>
<dbReference type="CDD" id="cd05233">
    <property type="entry name" value="SDR_c"/>
    <property type="match status" value="1"/>
</dbReference>
<evidence type="ECO:0000313" key="8">
    <source>
        <dbReference type="Proteomes" id="UP000433876"/>
    </source>
</evidence>
<dbReference type="SMART" id="SM00822">
    <property type="entry name" value="PKS_KR"/>
    <property type="match status" value="1"/>
</dbReference>
<dbReference type="InterPro" id="IPR020904">
    <property type="entry name" value="Sc_DH/Rdtase_CS"/>
</dbReference>
<dbReference type="PANTHER" id="PTHR43391">
    <property type="entry name" value="RETINOL DEHYDROGENASE-RELATED"/>
    <property type="match status" value="1"/>
</dbReference>
<reference evidence="7 8" key="1">
    <citation type="submission" date="2017-07" db="EMBL/GenBank/DDBJ databases">
        <title>Genome sequence of the Sordaria macrospora wild type strain R19027.</title>
        <authorList>
            <person name="Nowrousian M."/>
            <person name="Teichert I."/>
            <person name="Kueck U."/>
        </authorList>
    </citation>
    <scope>NUCLEOTIDE SEQUENCE [LARGE SCALE GENOMIC DNA]</scope>
    <source>
        <strain evidence="7 8">R19027</strain>
        <tissue evidence="7">Mycelium</tissue>
    </source>
</reference>
<dbReference type="InterPro" id="IPR002347">
    <property type="entry name" value="SDR_fam"/>
</dbReference>
<proteinExistence type="inferred from homology"/>
<dbReference type="SUPFAM" id="SSF51735">
    <property type="entry name" value="NAD(P)-binding Rossmann-fold domains"/>
    <property type="match status" value="1"/>
</dbReference>
<dbReference type="EMBL" id="NMPR01000102">
    <property type="protein sequence ID" value="KAA8630496.1"/>
    <property type="molecule type" value="Genomic_DNA"/>
</dbReference>
<comment type="similarity">
    <text evidence="1 4">Belongs to the short-chain dehydrogenases/reductases (SDR) family.</text>
</comment>
<feature type="region of interest" description="Disordered" evidence="5">
    <location>
        <begin position="350"/>
        <end position="372"/>
    </location>
</feature>
<dbReference type="InterPro" id="IPR057326">
    <property type="entry name" value="KR_dom"/>
</dbReference>
<sequence>MSDPSPPSTTSTTKPQFAPRSHNDVYPFIHPKKFKGALQDKVTIITGSAGAIGQALAESFSVAGAKLVLTYNNTPPPTTLREKCVDLGAGDVAFVKCNVAELEGCEDLVKQASVTVIKHYGRVDILINNAGANSLGLFDTQPPEAFIHELAVNLHGPYYLMRLLLPHFKSQRSGCILNIASRAGTVAIPYSTGYCAGKAALINLTACVQKEVDIDGLDDVHLYSLHLGGIKSAMTLSKYSPSSISTLPPATHSVFTNSFNTLYNDSPYLNGMACVALASGIAKHVLRGKYVDVGQDLEDILAQAEAIKLDEELYSLHTSFLGGLVNGVPGIGAGTGNDAAKEVDGEDGVVTGKEGKELKERGRQETFEFPGF</sequence>
<feature type="region of interest" description="Disordered" evidence="5">
    <location>
        <begin position="1"/>
        <end position="22"/>
    </location>
</feature>
<dbReference type="PRINTS" id="PR00081">
    <property type="entry name" value="GDHRDH"/>
</dbReference>
<feature type="compositionally biased region" description="Basic and acidic residues" evidence="5">
    <location>
        <begin position="353"/>
        <end position="366"/>
    </location>
</feature>
<dbReference type="GO" id="GO:0016491">
    <property type="term" value="F:oxidoreductase activity"/>
    <property type="evidence" value="ECO:0007669"/>
    <property type="project" value="UniProtKB-KW"/>
</dbReference>
<name>A0A8S8ZNJ4_SORMA</name>
<dbReference type="InterPro" id="IPR036291">
    <property type="entry name" value="NAD(P)-bd_dom_sf"/>
</dbReference>
<dbReference type="PANTHER" id="PTHR43391:SF14">
    <property type="entry name" value="DEHYDROGENASE_REDUCTASE SDR FAMILY PROTEIN 7-LIKE"/>
    <property type="match status" value="1"/>
</dbReference>
<dbReference type="PRINTS" id="PR00080">
    <property type="entry name" value="SDRFAMILY"/>
</dbReference>
<dbReference type="Pfam" id="PF00106">
    <property type="entry name" value="adh_short"/>
    <property type="match status" value="1"/>
</dbReference>
<keyword evidence="3" id="KW-0560">Oxidoreductase</keyword>
<evidence type="ECO:0000256" key="3">
    <source>
        <dbReference type="ARBA" id="ARBA00023002"/>
    </source>
</evidence>